<dbReference type="AlphaFoldDB" id="A0AAE0M5P5"/>
<feature type="signal peptide" evidence="2">
    <location>
        <begin position="1"/>
        <end position="20"/>
    </location>
</feature>
<dbReference type="EMBL" id="JAUEDM010000004">
    <property type="protein sequence ID" value="KAK3318844.1"/>
    <property type="molecule type" value="Genomic_DNA"/>
</dbReference>
<accession>A0AAE0M5P5</accession>
<dbReference type="InterPro" id="IPR052953">
    <property type="entry name" value="Ser-rich/MCO-related"/>
</dbReference>
<keyword evidence="4" id="KW-1185">Reference proteome</keyword>
<dbReference type="Proteomes" id="UP001283341">
    <property type="component" value="Unassembled WGS sequence"/>
</dbReference>
<evidence type="ECO:0000256" key="1">
    <source>
        <dbReference type="SAM" id="MobiDB-lite"/>
    </source>
</evidence>
<dbReference type="PANTHER" id="PTHR34883:SF15">
    <property type="entry name" value="EXTRACELLULAR SERINE-RICH PROTEIN"/>
    <property type="match status" value="1"/>
</dbReference>
<organism evidence="3 4">
    <name type="scientific">Apodospora peruviana</name>
    <dbReference type="NCBI Taxonomy" id="516989"/>
    <lineage>
        <taxon>Eukaryota</taxon>
        <taxon>Fungi</taxon>
        <taxon>Dikarya</taxon>
        <taxon>Ascomycota</taxon>
        <taxon>Pezizomycotina</taxon>
        <taxon>Sordariomycetes</taxon>
        <taxon>Sordariomycetidae</taxon>
        <taxon>Sordariales</taxon>
        <taxon>Lasiosphaeriaceae</taxon>
        <taxon>Apodospora</taxon>
    </lineage>
</organism>
<evidence type="ECO:0000313" key="3">
    <source>
        <dbReference type="EMBL" id="KAK3318844.1"/>
    </source>
</evidence>
<feature type="chain" id="PRO_5041914645" description="Cupredoxin" evidence="2">
    <location>
        <begin position="21"/>
        <end position="632"/>
    </location>
</feature>
<feature type="region of interest" description="Disordered" evidence="1">
    <location>
        <begin position="309"/>
        <end position="338"/>
    </location>
</feature>
<dbReference type="CDD" id="cd00920">
    <property type="entry name" value="Cupredoxin"/>
    <property type="match status" value="2"/>
</dbReference>
<keyword evidence="2" id="KW-0732">Signal</keyword>
<evidence type="ECO:0008006" key="5">
    <source>
        <dbReference type="Google" id="ProtNLM"/>
    </source>
</evidence>
<reference evidence="3" key="2">
    <citation type="submission" date="2023-06" db="EMBL/GenBank/DDBJ databases">
        <authorList>
            <consortium name="Lawrence Berkeley National Laboratory"/>
            <person name="Haridas S."/>
            <person name="Hensen N."/>
            <person name="Bonometti L."/>
            <person name="Westerberg I."/>
            <person name="Brannstrom I.O."/>
            <person name="Guillou S."/>
            <person name="Cros-Aarteil S."/>
            <person name="Calhoun S."/>
            <person name="Kuo A."/>
            <person name="Mondo S."/>
            <person name="Pangilinan J."/>
            <person name="Riley R."/>
            <person name="Labutti K."/>
            <person name="Andreopoulos B."/>
            <person name="Lipzen A."/>
            <person name="Chen C."/>
            <person name="Yanf M."/>
            <person name="Daum C."/>
            <person name="Ng V."/>
            <person name="Clum A."/>
            <person name="Steindorff A."/>
            <person name="Ohm R."/>
            <person name="Martin F."/>
            <person name="Silar P."/>
            <person name="Natvig D."/>
            <person name="Lalanne C."/>
            <person name="Gautier V."/>
            <person name="Ament-Velasquez S.L."/>
            <person name="Kruys A."/>
            <person name="Hutchinson M.I."/>
            <person name="Powell A.J."/>
            <person name="Barry K."/>
            <person name="Miller A.N."/>
            <person name="Grigoriev I.V."/>
            <person name="Debuchy R."/>
            <person name="Gladieux P."/>
            <person name="Thoren M.H."/>
            <person name="Johannesson H."/>
        </authorList>
    </citation>
    <scope>NUCLEOTIDE SEQUENCE</scope>
    <source>
        <strain evidence="3">CBS 118394</strain>
    </source>
</reference>
<dbReference type="SUPFAM" id="SSF49503">
    <property type="entry name" value="Cupredoxins"/>
    <property type="match status" value="2"/>
</dbReference>
<gene>
    <name evidence="3" type="ORF">B0H66DRAFT_517229</name>
</gene>
<evidence type="ECO:0000313" key="4">
    <source>
        <dbReference type="Proteomes" id="UP001283341"/>
    </source>
</evidence>
<protein>
    <recommendedName>
        <fullName evidence="5">Cupredoxin</fullName>
    </recommendedName>
</protein>
<name>A0AAE0M5P5_9PEZI</name>
<dbReference type="PANTHER" id="PTHR34883">
    <property type="entry name" value="SERINE-RICH PROTEIN, PUTATIVE-RELATED-RELATED"/>
    <property type="match status" value="1"/>
</dbReference>
<dbReference type="Gene3D" id="2.60.40.420">
    <property type="entry name" value="Cupredoxins - blue copper proteins"/>
    <property type="match status" value="2"/>
</dbReference>
<sequence>MRSATWSLLPLTLLASIAEGTHHIVTVGKGSQLKYDPENVVAAAGDTVEYQFFAKKHSVVQSSFTEPCVPSKDGFFSGFTPNDSPDVAAPTIFTITVNDTKPIWFYCSQTNGDHCQKGMVGSINAPPQGNTLEKFKENAAKAPTPSKSPPDLLPVGGVRKLRVDVGLDGKLVFTPNNITELPRTIVEFSFNPKNHTVTQSSFDKPCQPLDKGFSSGFIPTTVSPSGVLFDIVIENDKPIWFYCGQVNGDHCQKGMVGSINAPAQGNTLEEFIKNAAATLGTKSTIPPEAPLLGTITVNGTIIPTFNGNQLPDTTLTKDPSGNPAVPSPGAAVPPQMSGMAGGGQPANYNWAPSMSDDATSFLQLLQYFDDILLHILFKGYDNLNGGSWAGVYPKSIVDTIGSMTAQSLVHRTTATDCLNHYQKPLLGTCSYKLKLDSVDDFLHAVEKLLLLEIGALADVSALLAKSDAWLIPPLVSEVGAKSRMTAVVNMMQNHLAAAAPREVVIPAPLAWSYATQHYVESCPDAIAKMPTKTWPALTATNKVQTPGGGRTTGVTLTWDGSNNNNSDKHWVAWIGPWGGLEFSELGTDGSVAVPASLYGHVWMVVTSKKDVKLQELADVTVAGPEVVWVSQP</sequence>
<feature type="compositionally biased region" description="Low complexity" evidence="1">
    <location>
        <begin position="319"/>
        <end position="334"/>
    </location>
</feature>
<dbReference type="InterPro" id="IPR008972">
    <property type="entry name" value="Cupredoxin"/>
</dbReference>
<reference evidence="3" key="1">
    <citation type="journal article" date="2023" name="Mol. Phylogenet. Evol.">
        <title>Genome-scale phylogeny and comparative genomics of the fungal order Sordariales.</title>
        <authorList>
            <person name="Hensen N."/>
            <person name="Bonometti L."/>
            <person name="Westerberg I."/>
            <person name="Brannstrom I.O."/>
            <person name="Guillou S."/>
            <person name="Cros-Aarteil S."/>
            <person name="Calhoun S."/>
            <person name="Haridas S."/>
            <person name="Kuo A."/>
            <person name="Mondo S."/>
            <person name="Pangilinan J."/>
            <person name="Riley R."/>
            <person name="LaButti K."/>
            <person name="Andreopoulos B."/>
            <person name="Lipzen A."/>
            <person name="Chen C."/>
            <person name="Yan M."/>
            <person name="Daum C."/>
            <person name="Ng V."/>
            <person name="Clum A."/>
            <person name="Steindorff A."/>
            <person name="Ohm R.A."/>
            <person name="Martin F."/>
            <person name="Silar P."/>
            <person name="Natvig D.O."/>
            <person name="Lalanne C."/>
            <person name="Gautier V."/>
            <person name="Ament-Velasquez S.L."/>
            <person name="Kruys A."/>
            <person name="Hutchinson M.I."/>
            <person name="Powell A.J."/>
            <person name="Barry K."/>
            <person name="Miller A.N."/>
            <person name="Grigoriev I.V."/>
            <person name="Debuchy R."/>
            <person name="Gladieux P."/>
            <person name="Hiltunen Thoren M."/>
            <person name="Johannesson H."/>
        </authorList>
    </citation>
    <scope>NUCLEOTIDE SEQUENCE</scope>
    <source>
        <strain evidence="3">CBS 118394</strain>
    </source>
</reference>
<proteinExistence type="predicted"/>
<evidence type="ECO:0000256" key="2">
    <source>
        <dbReference type="SAM" id="SignalP"/>
    </source>
</evidence>
<comment type="caution">
    <text evidence="3">The sequence shown here is derived from an EMBL/GenBank/DDBJ whole genome shotgun (WGS) entry which is preliminary data.</text>
</comment>